<sequence>MAQRNLAHSRLPNAQIKWSPTFTPTQESSMVPICVSFPELPAHLYHKDALFAVASMVGTPLQIDDYTFNLSKLSKARICVEIDLFKPLIEEFELIIRGFPITQKVEYEEVPKYCSLCRHCWHNDVDCYSKGNAPKPPPRKQKAQNVCWSGAET</sequence>
<dbReference type="InterPro" id="IPR040256">
    <property type="entry name" value="At4g02000-like"/>
</dbReference>
<reference evidence="2" key="2">
    <citation type="journal article" date="2024" name="Plant">
        <title>Genomic evolution and insights into agronomic trait innovations of Sesamum species.</title>
        <authorList>
            <person name="Miao H."/>
            <person name="Wang L."/>
            <person name="Qu L."/>
            <person name="Liu H."/>
            <person name="Sun Y."/>
            <person name="Le M."/>
            <person name="Wang Q."/>
            <person name="Wei S."/>
            <person name="Zheng Y."/>
            <person name="Lin W."/>
            <person name="Duan Y."/>
            <person name="Cao H."/>
            <person name="Xiong S."/>
            <person name="Wang X."/>
            <person name="Wei L."/>
            <person name="Li C."/>
            <person name="Ma Q."/>
            <person name="Ju M."/>
            <person name="Zhao R."/>
            <person name="Li G."/>
            <person name="Mu C."/>
            <person name="Tian Q."/>
            <person name="Mei H."/>
            <person name="Zhang T."/>
            <person name="Gao T."/>
            <person name="Zhang H."/>
        </authorList>
    </citation>
    <scope>NUCLEOTIDE SEQUENCE</scope>
    <source>
        <strain evidence="2">3651</strain>
    </source>
</reference>
<dbReference type="PANTHER" id="PTHR31286:SF179">
    <property type="entry name" value="RNASE H TYPE-1 DOMAIN-CONTAINING PROTEIN"/>
    <property type="match status" value="1"/>
</dbReference>
<proteinExistence type="predicted"/>
<evidence type="ECO:0008006" key="4">
    <source>
        <dbReference type="Google" id="ProtNLM"/>
    </source>
</evidence>
<evidence type="ECO:0000313" key="2">
    <source>
        <dbReference type="EMBL" id="KAK4413479.1"/>
    </source>
</evidence>
<dbReference type="PANTHER" id="PTHR31286">
    <property type="entry name" value="GLYCINE-RICH CELL WALL STRUCTURAL PROTEIN 1.8-LIKE"/>
    <property type="match status" value="1"/>
</dbReference>
<keyword evidence="3" id="KW-1185">Reference proteome</keyword>
<reference evidence="2" key="1">
    <citation type="submission" date="2020-06" db="EMBL/GenBank/DDBJ databases">
        <authorList>
            <person name="Li T."/>
            <person name="Hu X."/>
            <person name="Zhang T."/>
            <person name="Song X."/>
            <person name="Zhang H."/>
            <person name="Dai N."/>
            <person name="Sheng W."/>
            <person name="Hou X."/>
            <person name="Wei L."/>
        </authorList>
    </citation>
    <scope>NUCLEOTIDE SEQUENCE</scope>
    <source>
        <strain evidence="2">3651</strain>
        <tissue evidence="2">Leaf</tissue>
    </source>
</reference>
<evidence type="ECO:0000313" key="3">
    <source>
        <dbReference type="Proteomes" id="UP001293254"/>
    </source>
</evidence>
<feature type="region of interest" description="Disordered" evidence="1">
    <location>
        <begin position="132"/>
        <end position="153"/>
    </location>
</feature>
<comment type="caution">
    <text evidence="2">The sequence shown here is derived from an EMBL/GenBank/DDBJ whole genome shotgun (WGS) entry which is preliminary data.</text>
</comment>
<gene>
    <name evidence="2" type="ORF">Salat_2760500</name>
</gene>
<dbReference type="EMBL" id="JACGWO010000012">
    <property type="protein sequence ID" value="KAK4413479.1"/>
    <property type="molecule type" value="Genomic_DNA"/>
</dbReference>
<dbReference type="Proteomes" id="UP001293254">
    <property type="component" value="Unassembled WGS sequence"/>
</dbReference>
<evidence type="ECO:0000256" key="1">
    <source>
        <dbReference type="SAM" id="MobiDB-lite"/>
    </source>
</evidence>
<protein>
    <recommendedName>
        <fullName evidence="4">DUF4283 domain-containing protein</fullName>
    </recommendedName>
</protein>
<dbReference type="AlphaFoldDB" id="A0AAE2C8Z5"/>
<name>A0AAE2C8Z5_9LAMI</name>
<organism evidence="2 3">
    <name type="scientific">Sesamum alatum</name>
    <dbReference type="NCBI Taxonomy" id="300844"/>
    <lineage>
        <taxon>Eukaryota</taxon>
        <taxon>Viridiplantae</taxon>
        <taxon>Streptophyta</taxon>
        <taxon>Embryophyta</taxon>
        <taxon>Tracheophyta</taxon>
        <taxon>Spermatophyta</taxon>
        <taxon>Magnoliopsida</taxon>
        <taxon>eudicotyledons</taxon>
        <taxon>Gunneridae</taxon>
        <taxon>Pentapetalae</taxon>
        <taxon>asterids</taxon>
        <taxon>lamiids</taxon>
        <taxon>Lamiales</taxon>
        <taxon>Pedaliaceae</taxon>
        <taxon>Sesamum</taxon>
    </lineage>
</organism>
<accession>A0AAE2C8Z5</accession>